<dbReference type="RefSeq" id="WP_163393537.1">
    <property type="nucleotide sequence ID" value="NZ_BMKP01000002.1"/>
</dbReference>
<accession>A0ABQ1TV70</accession>
<protein>
    <recommendedName>
        <fullName evidence="3">Lipoprotein</fullName>
    </recommendedName>
</protein>
<name>A0ABQ1TV70_9FLAO</name>
<evidence type="ECO:0008006" key="3">
    <source>
        <dbReference type="Google" id="ProtNLM"/>
    </source>
</evidence>
<evidence type="ECO:0000313" key="2">
    <source>
        <dbReference type="Proteomes" id="UP000655016"/>
    </source>
</evidence>
<reference evidence="2" key="1">
    <citation type="journal article" date="2019" name="Int. J. Syst. Evol. Microbiol.">
        <title>The Global Catalogue of Microorganisms (GCM) 10K type strain sequencing project: providing services to taxonomists for standard genome sequencing and annotation.</title>
        <authorList>
            <consortium name="The Broad Institute Genomics Platform"/>
            <consortium name="The Broad Institute Genome Sequencing Center for Infectious Disease"/>
            <person name="Wu L."/>
            <person name="Ma J."/>
        </authorList>
    </citation>
    <scope>NUCLEOTIDE SEQUENCE [LARGE SCALE GENOMIC DNA]</scope>
    <source>
        <strain evidence="2">CGMCC 1.16060</strain>
    </source>
</reference>
<evidence type="ECO:0000313" key="1">
    <source>
        <dbReference type="EMBL" id="GGF04153.1"/>
    </source>
</evidence>
<dbReference type="Proteomes" id="UP000655016">
    <property type="component" value="Unassembled WGS sequence"/>
</dbReference>
<proteinExistence type="predicted"/>
<dbReference type="PROSITE" id="PS51257">
    <property type="entry name" value="PROKAR_LIPOPROTEIN"/>
    <property type="match status" value="1"/>
</dbReference>
<dbReference type="EMBL" id="BMKP01000002">
    <property type="protein sequence ID" value="GGF04153.1"/>
    <property type="molecule type" value="Genomic_DNA"/>
</dbReference>
<comment type="caution">
    <text evidence="1">The sequence shown here is derived from an EMBL/GenBank/DDBJ whole genome shotgun (WGS) entry which is preliminary data.</text>
</comment>
<sequence length="289" mass="33166">MNKIYSLFFLLFIFFTSCKQSEESKIQKTCTTYIEGRIAFENGDTLKIKPVVGDTLYRQMLLNRQYSRLLESDLAIGPELLTITPKTVEIKGNKATCIMNSPMPFQLNLVRSNDQWKIVGENEIFPNAYSIAAIEKKISDYKVFLKGKPARDPVFQITNRFFYDVNNYCKNNNLNALKNNCDDATADFVKHLYEYAKKRSGADVINEEINNPHAASGDISFKGDLAYYMFYQENASVLLKKTGDTYKVIGFNGIKSASISNQMMEDQYVELLRAVRLVKSEQYRNKNIK</sequence>
<organism evidence="1 2">
    <name type="scientific">Flavobacterium limi</name>
    <dbReference type="NCBI Taxonomy" id="2045105"/>
    <lineage>
        <taxon>Bacteria</taxon>
        <taxon>Pseudomonadati</taxon>
        <taxon>Bacteroidota</taxon>
        <taxon>Flavobacteriia</taxon>
        <taxon>Flavobacteriales</taxon>
        <taxon>Flavobacteriaceae</taxon>
        <taxon>Flavobacterium</taxon>
    </lineage>
</organism>
<keyword evidence="2" id="KW-1185">Reference proteome</keyword>
<gene>
    <name evidence="1" type="ORF">GCM10011518_11690</name>
</gene>